<protein>
    <recommendedName>
        <fullName evidence="1">Alcohol dehydrogenase-like N-terminal domain-containing protein</fullName>
    </recommendedName>
</protein>
<evidence type="ECO:0000313" key="2">
    <source>
        <dbReference type="EMBL" id="GKV04093.1"/>
    </source>
</evidence>
<sequence>MWMGGFVRKNMESSVALGSIFSRYMSRSRAVNVRKINPKVPIEEAKSIAHSLYDIIRQHGPLSISNTWIQAKEAGISGLNSKTHMKIMLKWMRGRKMLKLLCNHVGNNKKFLHYYYFHARHEIAGIVKEVGSNVHRFKVGDHVGVGTYVNSCRDCESCNESLENYCLKGSVFTFNAIDADGTITKGGYSSHIVVHER</sequence>
<dbReference type="Gene3D" id="3.90.180.10">
    <property type="entry name" value="Medium-chain alcohol dehydrogenases, catalytic domain"/>
    <property type="match status" value="1"/>
</dbReference>
<dbReference type="AlphaFoldDB" id="A0AAV5J0W5"/>
<dbReference type="EMBL" id="BPVZ01000021">
    <property type="protein sequence ID" value="GKV04093.1"/>
    <property type="molecule type" value="Genomic_DNA"/>
</dbReference>
<accession>A0AAV5J0W5</accession>
<name>A0AAV5J0W5_9ROSI</name>
<dbReference type="Proteomes" id="UP001054252">
    <property type="component" value="Unassembled WGS sequence"/>
</dbReference>
<organism evidence="2 3">
    <name type="scientific">Rubroshorea leprosula</name>
    <dbReference type="NCBI Taxonomy" id="152421"/>
    <lineage>
        <taxon>Eukaryota</taxon>
        <taxon>Viridiplantae</taxon>
        <taxon>Streptophyta</taxon>
        <taxon>Embryophyta</taxon>
        <taxon>Tracheophyta</taxon>
        <taxon>Spermatophyta</taxon>
        <taxon>Magnoliopsida</taxon>
        <taxon>eudicotyledons</taxon>
        <taxon>Gunneridae</taxon>
        <taxon>Pentapetalae</taxon>
        <taxon>rosids</taxon>
        <taxon>malvids</taxon>
        <taxon>Malvales</taxon>
        <taxon>Dipterocarpaceae</taxon>
        <taxon>Rubroshorea</taxon>
    </lineage>
</organism>
<feature type="domain" description="Alcohol dehydrogenase-like N-terminal" evidence="1">
    <location>
        <begin position="118"/>
        <end position="196"/>
    </location>
</feature>
<reference evidence="2 3" key="1">
    <citation type="journal article" date="2021" name="Commun. Biol.">
        <title>The genome of Shorea leprosula (Dipterocarpaceae) highlights the ecological relevance of drought in aseasonal tropical rainforests.</title>
        <authorList>
            <person name="Ng K.K.S."/>
            <person name="Kobayashi M.J."/>
            <person name="Fawcett J.A."/>
            <person name="Hatakeyama M."/>
            <person name="Paape T."/>
            <person name="Ng C.H."/>
            <person name="Ang C.C."/>
            <person name="Tnah L.H."/>
            <person name="Lee C.T."/>
            <person name="Nishiyama T."/>
            <person name="Sese J."/>
            <person name="O'Brien M.J."/>
            <person name="Copetti D."/>
            <person name="Mohd Noor M.I."/>
            <person name="Ong R.C."/>
            <person name="Putra M."/>
            <person name="Sireger I.Z."/>
            <person name="Indrioko S."/>
            <person name="Kosugi Y."/>
            <person name="Izuno A."/>
            <person name="Isagi Y."/>
            <person name="Lee S.L."/>
            <person name="Shimizu K.K."/>
        </authorList>
    </citation>
    <scope>NUCLEOTIDE SEQUENCE [LARGE SCALE GENOMIC DNA]</scope>
    <source>
        <strain evidence="2">214</strain>
    </source>
</reference>
<dbReference type="PANTHER" id="PTHR35110">
    <property type="entry name" value="EXPRESSED PROTEIN"/>
    <property type="match status" value="1"/>
</dbReference>
<comment type="caution">
    <text evidence="2">The sequence shown here is derived from an EMBL/GenBank/DDBJ whole genome shotgun (WGS) entry which is preliminary data.</text>
</comment>
<keyword evidence="3" id="KW-1185">Reference proteome</keyword>
<dbReference type="Pfam" id="PF08240">
    <property type="entry name" value="ADH_N"/>
    <property type="match status" value="1"/>
</dbReference>
<evidence type="ECO:0000259" key="1">
    <source>
        <dbReference type="Pfam" id="PF08240"/>
    </source>
</evidence>
<proteinExistence type="predicted"/>
<dbReference type="InterPro" id="IPR013154">
    <property type="entry name" value="ADH-like_N"/>
</dbReference>
<dbReference type="InterPro" id="IPR011032">
    <property type="entry name" value="GroES-like_sf"/>
</dbReference>
<evidence type="ECO:0000313" key="3">
    <source>
        <dbReference type="Proteomes" id="UP001054252"/>
    </source>
</evidence>
<dbReference type="SUPFAM" id="SSF50129">
    <property type="entry name" value="GroES-like"/>
    <property type="match status" value="1"/>
</dbReference>
<gene>
    <name evidence="2" type="ORF">SLEP1_g16301</name>
</gene>
<dbReference type="PANTHER" id="PTHR35110:SF1">
    <property type="entry name" value="EXPRESSED PROTEIN"/>
    <property type="match status" value="1"/>
</dbReference>